<dbReference type="PROSITE" id="PS50089">
    <property type="entry name" value="ZF_RING_2"/>
    <property type="match status" value="1"/>
</dbReference>
<dbReference type="GO" id="GO:0005634">
    <property type="term" value="C:nucleus"/>
    <property type="evidence" value="ECO:0007669"/>
    <property type="project" value="TreeGrafter"/>
</dbReference>
<keyword evidence="1" id="KW-0863">Zinc-finger</keyword>
<feature type="region of interest" description="Disordered" evidence="2">
    <location>
        <begin position="84"/>
        <end position="224"/>
    </location>
</feature>
<dbReference type="SUPFAM" id="SSF57850">
    <property type="entry name" value="RING/U-box"/>
    <property type="match status" value="1"/>
</dbReference>
<dbReference type="HOGENOM" id="CLU_416900_0_0_1"/>
<proteinExistence type="predicted"/>
<evidence type="ECO:0000313" key="5">
    <source>
        <dbReference type="Proteomes" id="UP000054248"/>
    </source>
</evidence>
<dbReference type="Proteomes" id="UP000054248">
    <property type="component" value="Unassembled WGS sequence"/>
</dbReference>
<feature type="compositionally biased region" description="Low complexity" evidence="2">
    <location>
        <begin position="12"/>
        <end position="50"/>
    </location>
</feature>
<feature type="compositionally biased region" description="Low complexity" evidence="2">
    <location>
        <begin position="168"/>
        <end position="181"/>
    </location>
</feature>
<feature type="compositionally biased region" description="Basic residues" evidence="2">
    <location>
        <begin position="120"/>
        <end position="129"/>
    </location>
</feature>
<dbReference type="InterPro" id="IPR058504">
    <property type="entry name" value="DUF8191"/>
</dbReference>
<dbReference type="EMBL" id="KN822970">
    <property type="protein sequence ID" value="KIO30612.1"/>
    <property type="molecule type" value="Genomic_DNA"/>
</dbReference>
<dbReference type="InterPro" id="IPR013083">
    <property type="entry name" value="Znf_RING/FYVE/PHD"/>
</dbReference>
<evidence type="ECO:0000259" key="3">
    <source>
        <dbReference type="PROSITE" id="PS50089"/>
    </source>
</evidence>
<feature type="region of interest" description="Disordered" evidence="2">
    <location>
        <begin position="1"/>
        <end position="56"/>
    </location>
</feature>
<gene>
    <name evidence="4" type="ORF">M407DRAFT_148999</name>
</gene>
<dbReference type="Pfam" id="PF26609">
    <property type="entry name" value="DUF8191"/>
    <property type="match status" value="1"/>
</dbReference>
<protein>
    <recommendedName>
        <fullName evidence="3">RING-type domain-containing protein</fullName>
    </recommendedName>
</protein>
<dbReference type="GO" id="GO:0004842">
    <property type="term" value="F:ubiquitin-protein transferase activity"/>
    <property type="evidence" value="ECO:0007669"/>
    <property type="project" value="TreeGrafter"/>
</dbReference>
<dbReference type="OrthoDB" id="6105938at2759"/>
<dbReference type="Gene3D" id="3.30.40.10">
    <property type="entry name" value="Zinc/RING finger domain, C3HC4 (zinc finger)"/>
    <property type="match status" value="1"/>
</dbReference>
<keyword evidence="1" id="KW-0862">Zinc</keyword>
<sequence length="658" mass="71312">MATNTRSKGKNAPPGAFPASSSSPSKSAGGRSSSSRPAPSSSSSLPSSSSNTPANLSDAERFTSTFHNLNINGATLSSAFHVVSDSEDDGGAHYGGQHQGSSKGKQQGGGGNGNTNNNNGHKHRRRKSIVRSSGPADELGLLVEELQEAAGGSTARPKGKGKGRADNHQPQQQQQHHQTPTARLVMKPPRNWDNKGSYSASNSRKDATSSLIEVQSSDSDARNDKSKLANLEKEIAALKRQLALPQRGASQARPNLQVDVDRLRKEVADQAAEIQTLKTKNNEAQSKLSAVEEALNCQICACVMHKPYALSPCGHVCCLGCLQEWFQSQRESDEDDGGPRNRKTCPHCRAKIRSRPVQVFVVKAVVEALGIEPEEEAALAPGTSPAGASASALSDDPWAGIFADVDENDEDEEVEDYYIGHDDDDLDVCEACGADFDLDGYCIGCGAPADYGYSDEDDDEDEDAASAGGPGSGPSSDEEVVWQDPMGHSEDEYEEDDQGLVGAEENPDNWTLPRPAPPMNDLSREEHNHLNYQEFALCSRGVPFDMIHKYRMQYDSTRGMSLQLEHQFSASSFLRFATTAIRRSRTVWVGWNLLGIDEMDVDGTAYVNAILRDMRDRPYRWMEVPTAGGGISVYRLVRKMGPEDFDYGSDVDVSEPVI</sequence>
<dbReference type="STRING" id="1051891.A0A0C3MA87"/>
<dbReference type="GO" id="GO:0008270">
    <property type="term" value="F:zinc ion binding"/>
    <property type="evidence" value="ECO:0007669"/>
    <property type="project" value="UniProtKB-KW"/>
</dbReference>
<dbReference type="InterPro" id="IPR052256">
    <property type="entry name" value="E3_ubiquitin-ligase_CHFR"/>
</dbReference>
<dbReference type="PANTHER" id="PTHR16079">
    <property type="entry name" value="UBIQUITIN LIGASE PROTEIN CHFR"/>
    <property type="match status" value="1"/>
</dbReference>
<dbReference type="InterPro" id="IPR001841">
    <property type="entry name" value="Znf_RING"/>
</dbReference>
<dbReference type="GO" id="GO:0006511">
    <property type="term" value="P:ubiquitin-dependent protein catabolic process"/>
    <property type="evidence" value="ECO:0007669"/>
    <property type="project" value="TreeGrafter"/>
</dbReference>
<dbReference type="PANTHER" id="PTHR16079:SF4">
    <property type="entry name" value="E3 UBIQUITIN-PROTEIN LIGASE CHFR"/>
    <property type="match status" value="1"/>
</dbReference>
<feature type="domain" description="RING-type" evidence="3">
    <location>
        <begin position="297"/>
        <end position="349"/>
    </location>
</feature>
<keyword evidence="5" id="KW-1185">Reference proteome</keyword>
<dbReference type="GO" id="GO:0016567">
    <property type="term" value="P:protein ubiquitination"/>
    <property type="evidence" value="ECO:0007669"/>
    <property type="project" value="TreeGrafter"/>
</dbReference>
<feature type="compositionally biased region" description="Polar residues" evidence="2">
    <location>
        <begin position="194"/>
        <end position="218"/>
    </location>
</feature>
<keyword evidence="1" id="KW-0479">Metal-binding</keyword>
<feature type="compositionally biased region" description="Acidic residues" evidence="2">
    <location>
        <begin position="453"/>
        <end position="464"/>
    </location>
</feature>
<feature type="region of interest" description="Disordered" evidence="2">
    <location>
        <begin position="453"/>
        <end position="515"/>
    </location>
</feature>
<evidence type="ECO:0000256" key="2">
    <source>
        <dbReference type="SAM" id="MobiDB-lite"/>
    </source>
</evidence>
<name>A0A0C3MA87_9AGAM</name>
<dbReference type="AlphaFoldDB" id="A0A0C3MA87"/>
<reference evidence="4 5" key="1">
    <citation type="submission" date="2014-04" db="EMBL/GenBank/DDBJ databases">
        <authorList>
            <consortium name="DOE Joint Genome Institute"/>
            <person name="Kuo A."/>
            <person name="Girlanda M."/>
            <person name="Perotto S."/>
            <person name="Kohler A."/>
            <person name="Nagy L.G."/>
            <person name="Floudas D."/>
            <person name="Copeland A."/>
            <person name="Barry K.W."/>
            <person name="Cichocki N."/>
            <person name="Veneault-Fourrey C."/>
            <person name="LaButti K."/>
            <person name="Lindquist E.A."/>
            <person name="Lipzen A."/>
            <person name="Lundell T."/>
            <person name="Morin E."/>
            <person name="Murat C."/>
            <person name="Sun H."/>
            <person name="Tunlid A."/>
            <person name="Henrissat B."/>
            <person name="Grigoriev I.V."/>
            <person name="Hibbett D.S."/>
            <person name="Martin F."/>
            <person name="Nordberg H.P."/>
            <person name="Cantor M.N."/>
            <person name="Hua S.X."/>
        </authorList>
    </citation>
    <scope>NUCLEOTIDE SEQUENCE [LARGE SCALE GENOMIC DNA]</scope>
    <source>
        <strain evidence="4 5">MUT 4182</strain>
    </source>
</reference>
<reference evidence="5" key="2">
    <citation type="submission" date="2015-01" db="EMBL/GenBank/DDBJ databases">
        <title>Evolutionary Origins and Diversification of the Mycorrhizal Mutualists.</title>
        <authorList>
            <consortium name="DOE Joint Genome Institute"/>
            <consortium name="Mycorrhizal Genomics Consortium"/>
            <person name="Kohler A."/>
            <person name="Kuo A."/>
            <person name="Nagy L.G."/>
            <person name="Floudas D."/>
            <person name="Copeland A."/>
            <person name="Barry K.W."/>
            <person name="Cichocki N."/>
            <person name="Veneault-Fourrey C."/>
            <person name="LaButti K."/>
            <person name="Lindquist E.A."/>
            <person name="Lipzen A."/>
            <person name="Lundell T."/>
            <person name="Morin E."/>
            <person name="Murat C."/>
            <person name="Riley R."/>
            <person name="Ohm R."/>
            <person name="Sun H."/>
            <person name="Tunlid A."/>
            <person name="Henrissat B."/>
            <person name="Grigoriev I.V."/>
            <person name="Hibbett D.S."/>
            <person name="Martin F."/>
        </authorList>
    </citation>
    <scope>NUCLEOTIDE SEQUENCE [LARGE SCALE GENOMIC DNA]</scope>
    <source>
        <strain evidence="5">MUT 4182</strain>
    </source>
</reference>
<evidence type="ECO:0000313" key="4">
    <source>
        <dbReference type="EMBL" id="KIO30612.1"/>
    </source>
</evidence>
<evidence type="ECO:0000256" key="1">
    <source>
        <dbReference type="PROSITE-ProRule" id="PRU00175"/>
    </source>
</evidence>
<accession>A0A0C3MA87</accession>
<organism evidence="4 5">
    <name type="scientific">Tulasnella calospora MUT 4182</name>
    <dbReference type="NCBI Taxonomy" id="1051891"/>
    <lineage>
        <taxon>Eukaryota</taxon>
        <taxon>Fungi</taxon>
        <taxon>Dikarya</taxon>
        <taxon>Basidiomycota</taxon>
        <taxon>Agaricomycotina</taxon>
        <taxon>Agaricomycetes</taxon>
        <taxon>Cantharellales</taxon>
        <taxon>Tulasnellaceae</taxon>
        <taxon>Tulasnella</taxon>
    </lineage>
</organism>